<evidence type="ECO:0000256" key="2">
    <source>
        <dbReference type="SAM" id="Phobius"/>
    </source>
</evidence>
<feature type="repeat" description="TNFR-Cys" evidence="1">
    <location>
        <begin position="479"/>
        <end position="528"/>
    </location>
</feature>
<dbReference type="InterPro" id="IPR001368">
    <property type="entry name" value="TNFR/NGFR_Cys_rich_reg"/>
</dbReference>
<keyword evidence="2" id="KW-0472">Membrane</keyword>
<protein>
    <recommendedName>
        <fullName evidence="3">TNFR-Cys domain-containing protein</fullName>
    </recommendedName>
</protein>
<keyword evidence="2" id="KW-1133">Transmembrane helix</keyword>
<feature type="transmembrane region" description="Helical" evidence="2">
    <location>
        <begin position="631"/>
        <end position="649"/>
    </location>
</feature>
<dbReference type="Proteomes" id="UP001165060">
    <property type="component" value="Unassembled WGS sequence"/>
</dbReference>
<feature type="non-terminal residue" evidence="4">
    <location>
        <position position="1"/>
    </location>
</feature>
<dbReference type="SMART" id="SM01411">
    <property type="entry name" value="Ephrin_rec_like"/>
    <property type="match status" value="6"/>
</dbReference>
<feature type="non-terminal residue" evidence="4">
    <location>
        <position position="945"/>
    </location>
</feature>
<keyword evidence="1" id="KW-1015">Disulfide bond</keyword>
<dbReference type="PANTHER" id="PTHR46967:SF2">
    <property type="entry name" value="SUSHI, VON WILLEBRAND FACTOR TYPE A, EGF AND PENTRAXIN DOMAIN-CONTAINING PROTEIN 1-LIKE"/>
    <property type="match status" value="1"/>
</dbReference>
<feature type="disulfide bond" evidence="1">
    <location>
        <begin position="507"/>
        <end position="520"/>
    </location>
</feature>
<keyword evidence="2" id="KW-0812">Transmembrane</keyword>
<evidence type="ECO:0000256" key="1">
    <source>
        <dbReference type="PROSITE-ProRule" id="PRU00206"/>
    </source>
</evidence>
<dbReference type="PROSITE" id="PS50050">
    <property type="entry name" value="TNFR_NGFR_2"/>
    <property type="match status" value="1"/>
</dbReference>
<dbReference type="Gene3D" id="2.10.50.10">
    <property type="entry name" value="Tumor Necrosis Factor Receptor, subunit A, domain 2"/>
    <property type="match status" value="3"/>
</dbReference>
<dbReference type="PANTHER" id="PTHR46967">
    <property type="entry name" value="INSULIN-LIKE GROWTH FACTOR BINDING PROTEIN,N-TERMINAL"/>
    <property type="match status" value="1"/>
</dbReference>
<dbReference type="SUPFAM" id="SSF57184">
    <property type="entry name" value="Growth factor receptor domain"/>
    <property type="match status" value="2"/>
</dbReference>
<feature type="transmembrane region" description="Helical" evidence="2">
    <location>
        <begin position="710"/>
        <end position="730"/>
    </location>
</feature>
<feature type="transmembrane region" description="Helical" evidence="2">
    <location>
        <begin position="684"/>
        <end position="703"/>
    </location>
</feature>
<comment type="caution">
    <text evidence="1">Lacks conserved residue(s) required for the propagation of feature annotation.</text>
</comment>
<evidence type="ECO:0000313" key="4">
    <source>
        <dbReference type="EMBL" id="GMI25009.1"/>
    </source>
</evidence>
<name>A0ABQ6MFK0_9STRA</name>
<feature type="transmembrane region" description="Helical" evidence="2">
    <location>
        <begin position="589"/>
        <end position="610"/>
    </location>
</feature>
<proteinExistence type="predicted"/>
<organism evidence="4 5">
    <name type="scientific">Tetraparma gracilis</name>
    <dbReference type="NCBI Taxonomy" id="2962635"/>
    <lineage>
        <taxon>Eukaryota</taxon>
        <taxon>Sar</taxon>
        <taxon>Stramenopiles</taxon>
        <taxon>Ochrophyta</taxon>
        <taxon>Bolidophyceae</taxon>
        <taxon>Parmales</taxon>
        <taxon>Triparmaceae</taxon>
        <taxon>Tetraparma</taxon>
    </lineage>
</organism>
<evidence type="ECO:0000259" key="3">
    <source>
        <dbReference type="PROSITE" id="PS50050"/>
    </source>
</evidence>
<feature type="disulfide bond" evidence="1">
    <location>
        <begin position="510"/>
        <end position="528"/>
    </location>
</feature>
<dbReference type="InterPro" id="IPR011641">
    <property type="entry name" value="Tyr-kin_ephrin_A/B_rcpt-like"/>
</dbReference>
<comment type="caution">
    <text evidence="4">The sequence shown here is derived from an EMBL/GenBank/DDBJ whole genome shotgun (WGS) entry which is preliminary data.</text>
</comment>
<dbReference type="Pfam" id="PF07699">
    <property type="entry name" value="Ephrin_rec_like"/>
    <property type="match status" value="2"/>
</dbReference>
<gene>
    <name evidence="4" type="ORF">TeGR_g808</name>
</gene>
<keyword evidence="5" id="KW-1185">Reference proteome</keyword>
<accession>A0ABQ6MFK0</accession>
<feature type="transmembrane region" description="Helical" evidence="2">
    <location>
        <begin position="871"/>
        <end position="890"/>
    </location>
</feature>
<evidence type="ECO:0000313" key="5">
    <source>
        <dbReference type="Proteomes" id="UP001165060"/>
    </source>
</evidence>
<sequence length="945" mass="98729">LELAGRCLGWPLFGARSTTMASAERRERKGAFRRGGAGGGIFKIMLATTIFTAVALSGLVLVGGDEAAAVESGIGRALEVTNVGHGKFTTEMGSTTCSVVACSGNTFLNSEFACEECPTGKSGDGSTCTDCAPGTYYADSIDLCVECSAGRYNPAPASLTCQDCDNGKFSSSPGAFACLTCSAGTYTTAPASSQCAVCGRGKYLSDAASNPALHTSESSCELCPAGSMNEHDETNAENHDKPVDCAFCTTGRYSATDGSSSCTACTTGKSGVGATACTACPPGYECSGSNVDPCPAGKYSNSDTACMSCDVGHRCPGGMDHQVCLPGTVQPATGQSTCVACEAGKYQDDQGKLACTPCPAGHFCPDASSAFIPCGSVSLYCPTNSTSVKAAASGNYTTPVDADETARTGEAVCEAGFACVGGIKTSCDDGFSNPGSSKCEFCGPGKYTHEAEDSTKSCVGCQEGKYSETGSNSIEGCLTCGIGEYSSAASGFCSTVKAGEEAICLPCSTCGLGEEVGLGCTVTSDTECTQCEAAYAGLGGDDSCQLCSGEREYTSVAGHIGPYCNLCEDGYAPDAFQLCQECKTGAGDVAYTLVILVVGLVLLVGLNWALNKKVFKKNPKLKRSLKTGLKILFVSTQILAALPSIVPAIELPENYKEAVESVQVFNLNPFTLIGVGCYNSGWNLNWMLLSTTVLPLVLCGALVAKKKKDAAIAVTFLVLPTVTTTIFKIFPCDDLGNEKEYLHADYSLSCKSASHQVWVAFGVAMVLVWPIGVLSMYAALLYKNRAKIKQEEEEREKDEALMQSAFLWEPYKPSFWWFEIFETARRLAMTGVLGAISPGSDVQLASGIVMTFGGTMVYCICMPFSELKDNILGILTNAQIFLVMLTAMVMKHNAGGEGEEGVGVLLVCMNVLCVLVFVGFGVVQAFSYKKDYDNERKSGAGLAMG</sequence>
<feature type="transmembrane region" description="Helical" evidence="2">
    <location>
        <begin position="902"/>
        <end position="926"/>
    </location>
</feature>
<feature type="transmembrane region" description="Helical" evidence="2">
    <location>
        <begin position="757"/>
        <end position="782"/>
    </location>
</feature>
<feature type="domain" description="TNFR-Cys" evidence="3">
    <location>
        <begin position="479"/>
        <end position="528"/>
    </location>
</feature>
<dbReference type="InterPro" id="IPR009030">
    <property type="entry name" value="Growth_fac_rcpt_cys_sf"/>
</dbReference>
<reference evidence="4 5" key="1">
    <citation type="journal article" date="2023" name="Commun. Biol.">
        <title>Genome analysis of Parmales, the sister group of diatoms, reveals the evolutionary specialization of diatoms from phago-mixotrophs to photoautotrophs.</title>
        <authorList>
            <person name="Ban H."/>
            <person name="Sato S."/>
            <person name="Yoshikawa S."/>
            <person name="Yamada K."/>
            <person name="Nakamura Y."/>
            <person name="Ichinomiya M."/>
            <person name="Sato N."/>
            <person name="Blanc-Mathieu R."/>
            <person name="Endo H."/>
            <person name="Kuwata A."/>
            <person name="Ogata H."/>
        </authorList>
    </citation>
    <scope>NUCLEOTIDE SEQUENCE [LARGE SCALE GENOMIC DNA]</scope>
</reference>
<dbReference type="EMBL" id="BRYB01005481">
    <property type="protein sequence ID" value="GMI25009.1"/>
    <property type="molecule type" value="Genomic_DNA"/>
</dbReference>